<feature type="domain" description="Transposase IS701-like DDE" evidence="1">
    <location>
        <begin position="22"/>
        <end position="103"/>
    </location>
</feature>
<keyword evidence="2" id="KW-0378">Hydrolase</keyword>
<evidence type="ECO:0000259" key="1">
    <source>
        <dbReference type="Pfam" id="PF13546"/>
    </source>
</evidence>
<dbReference type="Proteomes" id="UP000248714">
    <property type="component" value="Unassembled WGS sequence"/>
</dbReference>
<keyword evidence="3" id="KW-1185">Reference proteome</keyword>
<organism evidence="2 3">
    <name type="scientific">Lentzea atacamensis</name>
    <dbReference type="NCBI Taxonomy" id="531938"/>
    <lineage>
        <taxon>Bacteria</taxon>
        <taxon>Bacillati</taxon>
        <taxon>Actinomycetota</taxon>
        <taxon>Actinomycetes</taxon>
        <taxon>Pseudonocardiales</taxon>
        <taxon>Pseudonocardiaceae</taxon>
        <taxon>Lentzea</taxon>
    </lineage>
</organism>
<accession>A0ABX9EIH2</accession>
<dbReference type="Pfam" id="PF13546">
    <property type="entry name" value="DDE_5"/>
    <property type="match status" value="1"/>
</dbReference>
<proteinExistence type="predicted"/>
<keyword evidence="2" id="KW-0255">Endonuclease</keyword>
<sequence length="104" mass="11236">MISVQDAGESGAGGDLSWFRQEFYRCLSRRADALYELCDAALCADGPVRSIAELSLTGEHRRGHGSGYAALSRGRVEIDRLRTTLAGTRLPRAADGRLVLAVDI</sequence>
<protein>
    <submittedName>
        <fullName evidence="2">DDE superfamily endonuclease</fullName>
    </submittedName>
</protein>
<reference evidence="2 3" key="1">
    <citation type="submission" date="2018-06" db="EMBL/GenBank/DDBJ databases">
        <title>Genomic Encyclopedia of Type Strains, Phase IV (KMG-IV): sequencing the most valuable type-strain genomes for metagenomic binning, comparative biology and taxonomic classification.</title>
        <authorList>
            <person name="Goeker M."/>
        </authorList>
    </citation>
    <scope>NUCLEOTIDE SEQUENCE [LARGE SCALE GENOMIC DNA]</scope>
    <source>
        <strain evidence="2 3">DSM 45479</strain>
    </source>
</reference>
<dbReference type="GO" id="GO:0004519">
    <property type="term" value="F:endonuclease activity"/>
    <property type="evidence" value="ECO:0007669"/>
    <property type="project" value="UniProtKB-KW"/>
</dbReference>
<comment type="caution">
    <text evidence="2">The sequence shown here is derived from an EMBL/GenBank/DDBJ whole genome shotgun (WGS) entry which is preliminary data.</text>
</comment>
<gene>
    <name evidence="2" type="ORF">C8D87_1011287</name>
</gene>
<name>A0ABX9EIH2_9PSEU</name>
<evidence type="ECO:0000313" key="3">
    <source>
        <dbReference type="Proteomes" id="UP000248714"/>
    </source>
</evidence>
<dbReference type="EMBL" id="QLTT01000001">
    <property type="protein sequence ID" value="RAS70986.1"/>
    <property type="molecule type" value="Genomic_DNA"/>
</dbReference>
<keyword evidence="2" id="KW-0540">Nuclease</keyword>
<dbReference type="InterPro" id="IPR038721">
    <property type="entry name" value="IS701-like_DDE_dom"/>
</dbReference>
<evidence type="ECO:0000313" key="2">
    <source>
        <dbReference type="EMBL" id="RAS70986.1"/>
    </source>
</evidence>